<keyword evidence="4 6" id="KW-0479">Metal-binding</keyword>
<evidence type="ECO:0000256" key="3">
    <source>
        <dbReference type="ARBA" id="ARBA00022670"/>
    </source>
</evidence>
<dbReference type="EC" id="3.4.11.18" evidence="6"/>
<dbReference type="GO" id="GO:0006508">
    <property type="term" value="P:proteolysis"/>
    <property type="evidence" value="ECO:0007669"/>
    <property type="project" value="UniProtKB-KW"/>
</dbReference>
<evidence type="ECO:0000256" key="2">
    <source>
        <dbReference type="ARBA" id="ARBA00022438"/>
    </source>
</evidence>
<evidence type="ECO:0000256" key="6">
    <source>
        <dbReference type="RuleBase" id="RU003653"/>
    </source>
</evidence>
<dbReference type="EMBL" id="LBVT01000023">
    <property type="protein sequence ID" value="KKQ91158.1"/>
    <property type="molecule type" value="Genomic_DNA"/>
</dbReference>
<dbReference type="InterPro" id="IPR000994">
    <property type="entry name" value="Pept_M24"/>
</dbReference>
<comment type="function">
    <text evidence="1">Removes the N-terminal methionine from nascent proteins. The N-terminal methionine is often cleaved when the second residue in the primary sequence is small and uncharged (Met-Ala-, Cys, Gly, Pro, Ser, Thr, or Val). Requires deformylation of the N(alpha)-formylated initiator methionine before it can be hydrolyzed.</text>
</comment>
<dbReference type="Gene3D" id="3.90.230.10">
    <property type="entry name" value="Creatinase/methionine aminopeptidase superfamily"/>
    <property type="match status" value="1"/>
</dbReference>
<keyword evidence="2 6" id="KW-0031">Aminopeptidase</keyword>
<evidence type="ECO:0000313" key="8">
    <source>
        <dbReference type="EMBL" id="KKQ91158.1"/>
    </source>
</evidence>
<comment type="catalytic activity">
    <reaction evidence="6">
        <text>Release of N-terminal amino acids, preferentially methionine, from peptides and arylamides.</text>
        <dbReference type="EC" id="3.4.11.18"/>
    </reaction>
</comment>
<keyword evidence="5" id="KW-0378">Hydrolase</keyword>
<organism evidence="8 9">
    <name type="scientific">Candidatus Azambacteria bacterium GW2011_GWA2_39_10</name>
    <dbReference type="NCBI Taxonomy" id="1618611"/>
    <lineage>
        <taxon>Bacteria</taxon>
        <taxon>Candidatus Azamiibacteriota</taxon>
    </lineage>
</organism>
<evidence type="ECO:0000256" key="5">
    <source>
        <dbReference type="ARBA" id="ARBA00022801"/>
    </source>
</evidence>
<dbReference type="InterPro" id="IPR002467">
    <property type="entry name" value="Pept_M24A_MAP1"/>
</dbReference>
<dbReference type="AlphaFoldDB" id="A0A0G0LH29"/>
<dbReference type="GO" id="GO:0004239">
    <property type="term" value="F:initiator methionyl aminopeptidase activity"/>
    <property type="evidence" value="ECO:0007669"/>
    <property type="project" value="UniProtKB-EC"/>
</dbReference>
<gene>
    <name evidence="8" type="ORF">UT16_C0023G0018</name>
</gene>
<dbReference type="PANTHER" id="PTHR43330:SF27">
    <property type="entry name" value="METHIONINE AMINOPEPTIDASE"/>
    <property type="match status" value="1"/>
</dbReference>
<keyword evidence="3 6" id="KW-0645">Protease</keyword>
<dbReference type="InterPro" id="IPR001714">
    <property type="entry name" value="Pept_M24_MAP"/>
</dbReference>
<dbReference type="SUPFAM" id="SSF55920">
    <property type="entry name" value="Creatinase/aminopeptidase"/>
    <property type="match status" value="1"/>
</dbReference>
<evidence type="ECO:0000259" key="7">
    <source>
        <dbReference type="Pfam" id="PF00557"/>
    </source>
</evidence>
<dbReference type="InterPro" id="IPR036005">
    <property type="entry name" value="Creatinase/aminopeptidase-like"/>
</dbReference>
<dbReference type="Proteomes" id="UP000034706">
    <property type="component" value="Unassembled WGS sequence"/>
</dbReference>
<dbReference type="GO" id="GO:0046872">
    <property type="term" value="F:metal ion binding"/>
    <property type="evidence" value="ECO:0007669"/>
    <property type="project" value="UniProtKB-KW"/>
</dbReference>
<name>A0A0G0LH29_9BACT</name>
<dbReference type="Pfam" id="PF00557">
    <property type="entry name" value="Peptidase_M24"/>
    <property type="match status" value="1"/>
</dbReference>
<protein>
    <recommendedName>
        <fullName evidence="6">Methionine aminopeptidase</fullName>
        <ecNumber evidence="6">3.4.11.18</ecNumber>
    </recommendedName>
</protein>
<comment type="similarity">
    <text evidence="6">Belongs to the peptidase M24A family.</text>
</comment>
<comment type="cofactor">
    <cofactor evidence="6">
        <name>Co(2+)</name>
        <dbReference type="ChEBI" id="CHEBI:48828"/>
    </cofactor>
    <cofactor evidence="6">
        <name>Zn(2+)</name>
        <dbReference type="ChEBI" id="CHEBI:29105"/>
    </cofactor>
    <cofactor evidence="6">
        <name>Mn(2+)</name>
        <dbReference type="ChEBI" id="CHEBI:29035"/>
    </cofactor>
    <cofactor evidence="6">
        <name>Fe(2+)</name>
        <dbReference type="ChEBI" id="CHEBI:29033"/>
    </cofactor>
    <text evidence="6">Binds 2 divalent metal cations per subunit. Has a high-affinity and a low affinity metal-binding site. The true nature of the physiological cofactor is under debate. The enzyme is active with cobalt, zinc, manganese or divalent iron ions.</text>
</comment>
<dbReference type="PRINTS" id="PR00599">
    <property type="entry name" value="MAPEPTIDASE"/>
</dbReference>
<accession>A0A0G0LH29</accession>
<sequence length="214" mass="23274">MAITIKTKEEIEILKEGGHIHPTFMEKPYPASLCASLNNVVVHGLPSEKTILKDGDILKLDLGVKYKNLFTDAAITVGIGELTKEKQKLIDITKRALELAINEVKPGNHIGDIGFAIENYVESNGFYIIEILVGHGVGYEIHEEPNVPNYGKKGQGPILKPGMVLAIEPMVALKSKEVQLSKDGFGYETLGGSLSAHFEHSVAVTDEGNEVLTK</sequence>
<comment type="caution">
    <text evidence="8">The sequence shown here is derived from an EMBL/GenBank/DDBJ whole genome shotgun (WGS) entry which is preliminary data.</text>
</comment>
<dbReference type="GO" id="GO:0070006">
    <property type="term" value="F:metalloaminopeptidase activity"/>
    <property type="evidence" value="ECO:0007669"/>
    <property type="project" value="InterPro"/>
</dbReference>
<dbReference type="NCBIfam" id="TIGR00500">
    <property type="entry name" value="met_pdase_I"/>
    <property type="match status" value="1"/>
</dbReference>
<feature type="domain" description="Peptidase M24" evidence="7">
    <location>
        <begin position="11"/>
        <end position="206"/>
    </location>
</feature>
<dbReference type="PATRIC" id="fig|1618611.3.peg.281"/>
<dbReference type="GO" id="GO:0005829">
    <property type="term" value="C:cytosol"/>
    <property type="evidence" value="ECO:0007669"/>
    <property type="project" value="TreeGrafter"/>
</dbReference>
<dbReference type="PANTHER" id="PTHR43330">
    <property type="entry name" value="METHIONINE AMINOPEPTIDASE"/>
    <property type="match status" value="1"/>
</dbReference>
<evidence type="ECO:0000313" key="9">
    <source>
        <dbReference type="Proteomes" id="UP000034706"/>
    </source>
</evidence>
<evidence type="ECO:0000256" key="4">
    <source>
        <dbReference type="ARBA" id="ARBA00022723"/>
    </source>
</evidence>
<evidence type="ECO:0000256" key="1">
    <source>
        <dbReference type="ARBA" id="ARBA00002521"/>
    </source>
</evidence>
<proteinExistence type="inferred from homology"/>
<reference evidence="8 9" key="1">
    <citation type="journal article" date="2015" name="Nature">
        <title>rRNA introns, odd ribosomes, and small enigmatic genomes across a large radiation of phyla.</title>
        <authorList>
            <person name="Brown C.T."/>
            <person name="Hug L.A."/>
            <person name="Thomas B.C."/>
            <person name="Sharon I."/>
            <person name="Castelle C.J."/>
            <person name="Singh A."/>
            <person name="Wilkins M.J."/>
            <person name="Williams K.H."/>
            <person name="Banfield J.F."/>
        </authorList>
    </citation>
    <scope>NUCLEOTIDE SEQUENCE [LARGE SCALE GENOMIC DNA]</scope>
</reference>